<gene>
    <name evidence="2" type="primary">Necator_chrI.g3122</name>
    <name evidence="2" type="ORF">RB195_006993</name>
</gene>
<evidence type="ECO:0000313" key="3">
    <source>
        <dbReference type="Proteomes" id="UP001303046"/>
    </source>
</evidence>
<feature type="compositionally biased region" description="Polar residues" evidence="1">
    <location>
        <begin position="108"/>
        <end position="141"/>
    </location>
</feature>
<accession>A0ABR1BWU4</accession>
<sequence>MARNIHTSYVIHAADMVLQEADDFETWESRNLARIVLARIFGNVIVRFHKQNERKARSPLPPSPIPPRSGQERASTPYYRRFDHQHSMSNFMSPFGEDHSFVFAPRQRTPQSEHGSTHSSIDLLSDSPESGSPSNIDQPLSTAPATYLPYYRRFSKRPLRDGNKDFVWMTSGQFTTQGGKKKIIEFIRKNWTDDPRTKFFVDHIGTISLPGIARHKYASTWRTAFTSRVIYFSLDVSTMHLCRPIVVTFTFSNGKRQHRPNTSQKHFENFMRSLYPYGKDKVA</sequence>
<dbReference type="EMBL" id="JAVFWL010000001">
    <property type="protein sequence ID" value="KAK6730261.1"/>
    <property type="molecule type" value="Genomic_DNA"/>
</dbReference>
<protein>
    <submittedName>
        <fullName evidence="2">Uncharacterized protein</fullName>
    </submittedName>
</protein>
<dbReference type="Proteomes" id="UP001303046">
    <property type="component" value="Unassembled WGS sequence"/>
</dbReference>
<keyword evidence="3" id="KW-1185">Reference proteome</keyword>
<dbReference type="Pfam" id="PF14469">
    <property type="entry name" value="AKAP28"/>
    <property type="match status" value="1"/>
</dbReference>
<organism evidence="2 3">
    <name type="scientific">Necator americanus</name>
    <name type="common">Human hookworm</name>
    <dbReference type="NCBI Taxonomy" id="51031"/>
    <lineage>
        <taxon>Eukaryota</taxon>
        <taxon>Metazoa</taxon>
        <taxon>Ecdysozoa</taxon>
        <taxon>Nematoda</taxon>
        <taxon>Chromadorea</taxon>
        <taxon>Rhabditida</taxon>
        <taxon>Rhabditina</taxon>
        <taxon>Rhabditomorpha</taxon>
        <taxon>Strongyloidea</taxon>
        <taxon>Ancylostomatidae</taxon>
        <taxon>Bunostominae</taxon>
        <taxon>Necator</taxon>
    </lineage>
</organism>
<dbReference type="InterPro" id="IPR025663">
    <property type="entry name" value="AKAP_28"/>
</dbReference>
<comment type="caution">
    <text evidence="2">The sequence shown here is derived from an EMBL/GenBank/DDBJ whole genome shotgun (WGS) entry which is preliminary data.</text>
</comment>
<feature type="region of interest" description="Disordered" evidence="1">
    <location>
        <begin position="53"/>
        <end position="74"/>
    </location>
</feature>
<feature type="region of interest" description="Disordered" evidence="1">
    <location>
        <begin position="107"/>
        <end position="141"/>
    </location>
</feature>
<evidence type="ECO:0000256" key="1">
    <source>
        <dbReference type="SAM" id="MobiDB-lite"/>
    </source>
</evidence>
<reference evidence="2 3" key="1">
    <citation type="submission" date="2023-08" db="EMBL/GenBank/DDBJ databases">
        <title>A Necator americanus chromosomal reference genome.</title>
        <authorList>
            <person name="Ilik V."/>
            <person name="Petrzelkova K.J."/>
            <person name="Pardy F."/>
            <person name="Fuh T."/>
            <person name="Niatou-Singa F.S."/>
            <person name="Gouil Q."/>
            <person name="Baker L."/>
            <person name="Ritchie M.E."/>
            <person name="Jex A.R."/>
            <person name="Gazzola D."/>
            <person name="Li H."/>
            <person name="Toshio Fujiwara R."/>
            <person name="Zhan B."/>
            <person name="Aroian R.V."/>
            <person name="Pafco B."/>
            <person name="Schwarz E.M."/>
        </authorList>
    </citation>
    <scope>NUCLEOTIDE SEQUENCE [LARGE SCALE GENOMIC DNA]</scope>
    <source>
        <strain evidence="2 3">Aroian</strain>
        <tissue evidence="2">Whole animal</tissue>
    </source>
</reference>
<evidence type="ECO:0000313" key="2">
    <source>
        <dbReference type="EMBL" id="KAK6730261.1"/>
    </source>
</evidence>
<name>A0ABR1BWU4_NECAM</name>
<proteinExistence type="predicted"/>